<gene>
    <name evidence="2" type="ORF">MES5069_70183</name>
</gene>
<accession>A0ABN8KE94</accession>
<feature type="region of interest" description="Disordered" evidence="1">
    <location>
        <begin position="1"/>
        <end position="32"/>
    </location>
</feature>
<comment type="caution">
    <text evidence="2">The sequence shown here is derived from an EMBL/GenBank/DDBJ whole genome shotgun (WGS) entry which is preliminary data.</text>
</comment>
<reference evidence="2 3" key="1">
    <citation type="submission" date="2022-03" db="EMBL/GenBank/DDBJ databases">
        <authorList>
            <person name="Brunel B."/>
        </authorList>
    </citation>
    <scope>NUCLEOTIDE SEQUENCE [LARGE SCALE GENOMIC DNA]</scope>
    <source>
        <strain evidence="2">STM5069sample</strain>
    </source>
</reference>
<feature type="compositionally biased region" description="Basic and acidic residues" evidence="1">
    <location>
        <begin position="49"/>
        <end position="64"/>
    </location>
</feature>
<organism evidence="2 3">
    <name type="scientific">Mesorhizobium escarrei</name>
    <dbReference type="NCBI Taxonomy" id="666018"/>
    <lineage>
        <taxon>Bacteria</taxon>
        <taxon>Pseudomonadati</taxon>
        <taxon>Pseudomonadota</taxon>
        <taxon>Alphaproteobacteria</taxon>
        <taxon>Hyphomicrobiales</taxon>
        <taxon>Phyllobacteriaceae</taxon>
        <taxon>Mesorhizobium</taxon>
    </lineage>
</organism>
<evidence type="ECO:0000313" key="2">
    <source>
        <dbReference type="EMBL" id="CAH2408565.1"/>
    </source>
</evidence>
<evidence type="ECO:0000313" key="3">
    <source>
        <dbReference type="Proteomes" id="UP001153050"/>
    </source>
</evidence>
<proteinExistence type="predicted"/>
<name>A0ABN8KE94_9HYPH</name>
<evidence type="ECO:0000256" key="1">
    <source>
        <dbReference type="SAM" id="MobiDB-lite"/>
    </source>
</evidence>
<sequence length="118" mass="12164">MAADQAGAGATGCGRRDHPRLAGNRAMRSGDRRGLFHRAGACRLGGRARTGDRPHHSVCDDQHRNHPVVTGGGAFAAGGGEAAALKVVVVARQYIILTGNVVPPLIALPGTSPRIETV</sequence>
<keyword evidence="3" id="KW-1185">Reference proteome</keyword>
<feature type="region of interest" description="Disordered" evidence="1">
    <location>
        <begin position="45"/>
        <end position="65"/>
    </location>
</feature>
<dbReference type="Proteomes" id="UP001153050">
    <property type="component" value="Unassembled WGS sequence"/>
</dbReference>
<dbReference type="EMBL" id="CAKXZT010000168">
    <property type="protein sequence ID" value="CAH2408565.1"/>
    <property type="molecule type" value="Genomic_DNA"/>
</dbReference>
<protein>
    <submittedName>
        <fullName evidence="2">Uncharacterized protein</fullName>
    </submittedName>
</protein>